<sequence length="170" mass="19447">MSRKNQTTREELIRELARQLRYHSTATVFMHQAIAEKIELNRTDHKCLEIISRSGKLTAGELAEKSNLTTGAITGVIDRLEKAGYVRRIRDSADRRRLLLELIPENMGDIHDIFENLTESSVEFLSQYTDEELKIITGFIKHSTEFAANYAKQLRKAKDKQTKKGAGAQR</sequence>
<proteinExistence type="predicted"/>
<dbReference type="RefSeq" id="WP_006637187.1">
    <property type="nucleotide sequence ID" value="NZ_BORD01000006.1"/>
</dbReference>
<protein>
    <submittedName>
        <fullName evidence="3">HTH-type transcriptional regulator YcgE</fullName>
    </submittedName>
</protein>
<dbReference type="InterPro" id="IPR036388">
    <property type="entry name" value="WH-like_DNA-bd_sf"/>
</dbReference>
<keyword evidence="4" id="KW-1185">Reference proteome</keyword>
<evidence type="ECO:0000313" key="3">
    <source>
        <dbReference type="EMBL" id="ASB88966.1"/>
    </source>
</evidence>
<dbReference type="PRINTS" id="PR00598">
    <property type="entry name" value="HTHMARR"/>
</dbReference>
<reference evidence="3 4" key="1">
    <citation type="submission" date="2017-06" db="EMBL/GenBank/DDBJ databases">
        <title>Genome sequence of Bacillus sonorensis strain SRCM101395.</title>
        <authorList>
            <person name="Cho S.H."/>
        </authorList>
    </citation>
    <scope>NUCLEOTIDE SEQUENCE [LARGE SCALE GENOMIC DNA]</scope>
    <source>
        <strain evidence="3 4">SRCM101395</strain>
    </source>
</reference>
<evidence type="ECO:0000313" key="4">
    <source>
        <dbReference type="Proteomes" id="UP000196877"/>
    </source>
</evidence>
<dbReference type="PROSITE" id="PS50995">
    <property type="entry name" value="HTH_MARR_2"/>
    <property type="match status" value="1"/>
</dbReference>
<name>A0ABM6LI13_9BACI</name>
<dbReference type="PANTHER" id="PTHR33164">
    <property type="entry name" value="TRANSCRIPTIONAL REGULATOR, MARR FAMILY"/>
    <property type="match status" value="1"/>
</dbReference>
<dbReference type="Pfam" id="PF01047">
    <property type="entry name" value="MarR"/>
    <property type="match status" value="1"/>
</dbReference>
<accession>A0ABM6LI13</accession>
<dbReference type="SUPFAM" id="SSF46785">
    <property type="entry name" value="Winged helix' DNA-binding domain"/>
    <property type="match status" value="1"/>
</dbReference>
<dbReference type="PANTHER" id="PTHR33164:SF106">
    <property type="entry name" value="TRANSCRIPTIONAL REGULATORY PROTEIN"/>
    <property type="match status" value="1"/>
</dbReference>
<evidence type="ECO:0000259" key="2">
    <source>
        <dbReference type="PROSITE" id="PS50995"/>
    </source>
</evidence>
<dbReference type="InterPro" id="IPR036390">
    <property type="entry name" value="WH_DNA-bd_sf"/>
</dbReference>
<feature type="domain" description="HTH marR-type" evidence="2">
    <location>
        <begin position="9"/>
        <end position="145"/>
    </location>
</feature>
<organism evidence="3 4">
    <name type="scientific">Bacillus sonorensis</name>
    <dbReference type="NCBI Taxonomy" id="119858"/>
    <lineage>
        <taxon>Bacteria</taxon>
        <taxon>Bacillati</taxon>
        <taxon>Bacillota</taxon>
        <taxon>Bacilli</taxon>
        <taxon>Bacillales</taxon>
        <taxon>Bacillaceae</taxon>
        <taxon>Bacillus</taxon>
    </lineage>
</organism>
<dbReference type="Gene3D" id="1.10.10.10">
    <property type="entry name" value="Winged helix-like DNA-binding domain superfamily/Winged helix DNA-binding domain"/>
    <property type="match status" value="1"/>
</dbReference>
<dbReference type="InterPro" id="IPR000835">
    <property type="entry name" value="HTH_MarR-typ"/>
</dbReference>
<dbReference type="InterPro" id="IPR039422">
    <property type="entry name" value="MarR/SlyA-like"/>
</dbReference>
<evidence type="ECO:0000256" key="1">
    <source>
        <dbReference type="ARBA" id="ARBA00023125"/>
    </source>
</evidence>
<dbReference type="GeneID" id="92853592"/>
<dbReference type="Proteomes" id="UP000196877">
    <property type="component" value="Chromosome"/>
</dbReference>
<dbReference type="EMBL" id="CP021920">
    <property type="protein sequence ID" value="ASB88966.1"/>
    <property type="molecule type" value="Genomic_DNA"/>
</dbReference>
<dbReference type="SMART" id="SM00347">
    <property type="entry name" value="HTH_MARR"/>
    <property type="match status" value="1"/>
</dbReference>
<keyword evidence="1" id="KW-0238">DNA-binding</keyword>
<gene>
    <name evidence="3" type="ORF">S101395_02459</name>
</gene>